<evidence type="ECO:0000313" key="10">
    <source>
        <dbReference type="EMBL" id="KAF3338146.1"/>
    </source>
</evidence>
<name>A0A833RFD0_9POAL</name>
<comment type="similarity">
    <text evidence="2 8">Belongs to the Casparian strip membrane proteins (CASP) family.</text>
</comment>
<keyword evidence="5 8" id="KW-0812">Transmembrane</keyword>
<comment type="caution">
    <text evidence="10">The sequence shown here is derived from an EMBL/GenBank/DDBJ whole genome shotgun (WGS) entry which is preliminary data.</text>
</comment>
<comment type="subcellular location">
    <subcellularLocation>
        <location evidence="1 8">Cell membrane</location>
        <topology evidence="1 8">Multi-pass membrane protein</topology>
    </subcellularLocation>
</comment>
<dbReference type="InterPro" id="IPR006702">
    <property type="entry name" value="CASP_dom"/>
</dbReference>
<dbReference type="Proteomes" id="UP000623129">
    <property type="component" value="Unassembled WGS sequence"/>
</dbReference>
<keyword evidence="7 8" id="KW-0472">Membrane</keyword>
<evidence type="ECO:0000256" key="6">
    <source>
        <dbReference type="ARBA" id="ARBA00022989"/>
    </source>
</evidence>
<evidence type="ECO:0000259" key="9">
    <source>
        <dbReference type="Pfam" id="PF04535"/>
    </source>
</evidence>
<dbReference type="OrthoDB" id="689701at2759"/>
<proteinExistence type="inferred from homology"/>
<evidence type="ECO:0000256" key="7">
    <source>
        <dbReference type="ARBA" id="ARBA00023136"/>
    </source>
</evidence>
<accession>A0A833RFD0</accession>
<organism evidence="10 11">
    <name type="scientific">Carex littledalei</name>
    <dbReference type="NCBI Taxonomy" id="544730"/>
    <lineage>
        <taxon>Eukaryota</taxon>
        <taxon>Viridiplantae</taxon>
        <taxon>Streptophyta</taxon>
        <taxon>Embryophyta</taxon>
        <taxon>Tracheophyta</taxon>
        <taxon>Spermatophyta</taxon>
        <taxon>Magnoliopsida</taxon>
        <taxon>Liliopsida</taxon>
        <taxon>Poales</taxon>
        <taxon>Cyperaceae</taxon>
        <taxon>Cyperoideae</taxon>
        <taxon>Cariceae</taxon>
        <taxon>Carex</taxon>
        <taxon>Carex subgen. Euthyceras</taxon>
    </lineage>
</organism>
<protein>
    <recommendedName>
        <fullName evidence="8">CASP-like protein</fullName>
    </recommendedName>
</protein>
<feature type="transmembrane region" description="Helical" evidence="8">
    <location>
        <begin position="67"/>
        <end position="84"/>
    </location>
</feature>
<keyword evidence="11" id="KW-1185">Reference proteome</keyword>
<dbReference type="GO" id="GO:0005886">
    <property type="term" value="C:plasma membrane"/>
    <property type="evidence" value="ECO:0007669"/>
    <property type="project" value="UniProtKB-SubCell"/>
</dbReference>
<dbReference type="InterPro" id="IPR006459">
    <property type="entry name" value="CASP/CASPL"/>
</dbReference>
<dbReference type="NCBIfam" id="TIGR01569">
    <property type="entry name" value="A_tha_TIGR01569"/>
    <property type="match status" value="1"/>
</dbReference>
<reference evidence="10" key="1">
    <citation type="submission" date="2020-01" db="EMBL/GenBank/DDBJ databases">
        <title>Genome sequence of Kobresia littledalei, the first chromosome-level genome in the family Cyperaceae.</title>
        <authorList>
            <person name="Qu G."/>
        </authorList>
    </citation>
    <scope>NUCLEOTIDE SEQUENCE</scope>
    <source>
        <strain evidence="10">C.B.Clarke</strain>
        <tissue evidence="10">Leaf</tissue>
    </source>
</reference>
<evidence type="ECO:0000256" key="1">
    <source>
        <dbReference type="ARBA" id="ARBA00004651"/>
    </source>
</evidence>
<sequence>MSPGDVPVYSMGGRMKAVERRVKIGEVVLRLVMCGLCAITCALIGTDTQVRMIFSLEKKAKYTDMKALVFLVITNGVASGYSLIQGVRCLVAMTRGSVLFNKTLAWAIFSCDQVMAYLLLAAVAAAMQSAVLSEFGQPEMQWMKVCNLYRKFCNQVGEGLVSSFLASLSMVTISFLSAFNLFRLYGPNKGRGNTSYTVSM</sequence>
<evidence type="ECO:0000256" key="4">
    <source>
        <dbReference type="ARBA" id="ARBA00022475"/>
    </source>
</evidence>
<evidence type="ECO:0000256" key="8">
    <source>
        <dbReference type="RuleBase" id="RU361233"/>
    </source>
</evidence>
<evidence type="ECO:0000256" key="5">
    <source>
        <dbReference type="ARBA" id="ARBA00022692"/>
    </source>
</evidence>
<dbReference type="PANTHER" id="PTHR33573:SF64">
    <property type="entry name" value="CASP-LIKE PROTEIN 2B1"/>
    <property type="match status" value="1"/>
</dbReference>
<gene>
    <name evidence="10" type="ORF">FCM35_KLT18733</name>
</gene>
<feature type="transmembrane region" description="Helical" evidence="8">
    <location>
        <begin position="27"/>
        <end position="46"/>
    </location>
</feature>
<keyword evidence="6 8" id="KW-1133">Transmembrane helix</keyword>
<dbReference type="EMBL" id="SWLB01000006">
    <property type="protein sequence ID" value="KAF3338146.1"/>
    <property type="molecule type" value="Genomic_DNA"/>
</dbReference>
<feature type="domain" description="Casparian strip membrane protein" evidence="9">
    <location>
        <begin position="20"/>
        <end position="168"/>
    </location>
</feature>
<feature type="transmembrane region" description="Helical" evidence="8">
    <location>
        <begin position="160"/>
        <end position="182"/>
    </location>
</feature>
<feature type="transmembrane region" description="Helical" evidence="8">
    <location>
        <begin position="104"/>
        <end position="127"/>
    </location>
</feature>
<evidence type="ECO:0000256" key="3">
    <source>
        <dbReference type="ARBA" id="ARBA00011489"/>
    </source>
</evidence>
<dbReference type="Pfam" id="PF04535">
    <property type="entry name" value="CASP_dom"/>
    <property type="match status" value="1"/>
</dbReference>
<dbReference type="AlphaFoldDB" id="A0A833RFD0"/>
<evidence type="ECO:0000313" key="11">
    <source>
        <dbReference type="Proteomes" id="UP000623129"/>
    </source>
</evidence>
<comment type="subunit">
    <text evidence="3 8">Homodimer and heterodimers.</text>
</comment>
<evidence type="ECO:0000256" key="2">
    <source>
        <dbReference type="ARBA" id="ARBA00007651"/>
    </source>
</evidence>
<dbReference type="PANTHER" id="PTHR33573">
    <property type="entry name" value="CASP-LIKE PROTEIN 4A4"/>
    <property type="match status" value="1"/>
</dbReference>
<keyword evidence="4 8" id="KW-1003">Cell membrane</keyword>